<feature type="domain" description="Ig-like" evidence="8">
    <location>
        <begin position="20"/>
        <end position="103"/>
    </location>
</feature>
<keyword evidence="2 6" id="KW-0812">Transmembrane</keyword>
<comment type="subcellular location">
    <subcellularLocation>
        <location evidence="1">Membrane</location>
        <topology evidence="1">Single-pass membrane protein</topology>
    </subcellularLocation>
</comment>
<dbReference type="PANTHER" id="PTHR12035:SF132">
    <property type="entry name" value="MYELOID CELL SURFACE ANTIGEN CD33"/>
    <property type="match status" value="1"/>
</dbReference>
<evidence type="ECO:0000256" key="2">
    <source>
        <dbReference type="ARBA" id="ARBA00022692"/>
    </source>
</evidence>
<evidence type="ECO:0000256" key="4">
    <source>
        <dbReference type="ARBA" id="ARBA00023136"/>
    </source>
</evidence>
<dbReference type="SUPFAM" id="SSF48726">
    <property type="entry name" value="Immunoglobulin"/>
    <property type="match status" value="1"/>
</dbReference>
<evidence type="ECO:0000256" key="1">
    <source>
        <dbReference type="ARBA" id="ARBA00004167"/>
    </source>
</evidence>
<feature type="signal peptide" evidence="7">
    <location>
        <begin position="1"/>
        <end position="17"/>
    </location>
</feature>
<dbReference type="AlphaFoldDB" id="A0A8C3WPH2"/>
<proteinExistence type="predicted"/>
<evidence type="ECO:0000256" key="6">
    <source>
        <dbReference type="SAM" id="Phobius"/>
    </source>
</evidence>
<evidence type="ECO:0000256" key="3">
    <source>
        <dbReference type="ARBA" id="ARBA00022989"/>
    </source>
</evidence>
<evidence type="ECO:0000256" key="7">
    <source>
        <dbReference type="SAM" id="SignalP"/>
    </source>
</evidence>
<sequence length="211" mass="21332">MPLLLLLLLPLLRAALSLTPHILVPESLESGRPSNLTCAVPWACEGGTPPIFSWTSAALTSLGPRTALSSVVTLTPRPQDHGASLTCQVMLPASGVTVERTVRLNVTCAALNSAVGVCLGGGPGESATGAGVIKGAAGGAGVTVVLVLCLCLIFFIVKTCRKKKAARTAEGVEDNHPAIGPASLVSDGTTQHAPAGHTSRGGPQPCSTPDF</sequence>
<organism evidence="9 10">
    <name type="scientific">Catagonus wagneri</name>
    <name type="common">Chacoan peccary</name>
    <dbReference type="NCBI Taxonomy" id="51154"/>
    <lineage>
        <taxon>Eukaryota</taxon>
        <taxon>Metazoa</taxon>
        <taxon>Chordata</taxon>
        <taxon>Craniata</taxon>
        <taxon>Vertebrata</taxon>
        <taxon>Euteleostomi</taxon>
        <taxon>Mammalia</taxon>
        <taxon>Eutheria</taxon>
        <taxon>Laurasiatheria</taxon>
        <taxon>Artiodactyla</taxon>
        <taxon>Suina</taxon>
        <taxon>Tayassuidae</taxon>
        <taxon>Catagonus</taxon>
    </lineage>
</organism>
<keyword evidence="10" id="KW-1185">Reference proteome</keyword>
<feature type="chain" id="PRO_5034460330" description="Ig-like domain-containing protein" evidence="7">
    <location>
        <begin position="18"/>
        <end position="211"/>
    </location>
</feature>
<dbReference type="Gene3D" id="2.60.40.10">
    <property type="entry name" value="Immunoglobulins"/>
    <property type="match status" value="1"/>
</dbReference>
<feature type="transmembrane region" description="Helical" evidence="6">
    <location>
        <begin position="136"/>
        <end position="157"/>
    </location>
</feature>
<protein>
    <recommendedName>
        <fullName evidence="8">Ig-like domain-containing protein</fullName>
    </recommendedName>
</protein>
<feature type="region of interest" description="Disordered" evidence="5">
    <location>
        <begin position="167"/>
        <end position="211"/>
    </location>
</feature>
<keyword evidence="3 6" id="KW-1133">Transmembrane helix</keyword>
<evidence type="ECO:0000259" key="8">
    <source>
        <dbReference type="PROSITE" id="PS50835"/>
    </source>
</evidence>
<dbReference type="InterPro" id="IPR013783">
    <property type="entry name" value="Ig-like_fold"/>
</dbReference>
<dbReference type="GO" id="GO:0033691">
    <property type="term" value="F:sialic acid binding"/>
    <property type="evidence" value="ECO:0007669"/>
    <property type="project" value="TreeGrafter"/>
</dbReference>
<accession>A0A8C3WPH2</accession>
<dbReference type="GO" id="GO:0007155">
    <property type="term" value="P:cell adhesion"/>
    <property type="evidence" value="ECO:0007669"/>
    <property type="project" value="TreeGrafter"/>
</dbReference>
<keyword evidence="4 6" id="KW-0472">Membrane</keyword>
<dbReference type="PANTHER" id="PTHR12035">
    <property type="entry name" value="SIALIC ACID BINDING IMMUNOGLOBULIN-LIKE LECTIN"/>
    <property type="match status" value="1"/>
</dbReference>
<dbReference type="Proteomes" id="UP000694540">
    <property type="component" value="Unplaced"/>
</dbReference>
<dbReference type="GeneTree" id="ENSGT01150000286907"/>
<dbReference type="PROSITE" id="PS50835">
    <property type="entry name" value="IG_LIKE"/>
    <property type="match status" value="1"/>
</dbReference>
<dbReference type="InterPro" id="IPR036179">
    <property type="entry name" value="Ig-like_dom_sf"/>
</dbReference>
<name>A0A8C3WPH2_9CETA</name>
<reference evidence="9" key="2">
    <citation type="submission" date="2025-09" db="UniProtKB">
        <authorList>
            <consortium name="Ensembl"/>
        </authorList>
    </citation>
    <scope>IDENTIFICATION</scope>
</reference>
<evidence type="ECO:0000256" key="5">
    <source>
        <dbReference type="SAM" id="MobiDB-lite"/>
    </source>
</evidence>
<dbReference type="InterPro" id="IPR051036">
    <property type="entry name" value="SIGLEC"/>
</dbReference>
<reference evidence="9" key="1">
    <citation type="submission" date="2025-08" db="UniProtKB">
        <authorList>
            <consortium name="Ensembl"/>
        </authorList>
    </citation>
    <scope>IDENTIFICATION</scope>
</reference>
<keyword evidence="7" id="KW-0732">Signal</keyword>
<evidence type="ECO:0000313" key="10">
    <source>
        <dbReference type="Proteomes" id="UP000694540"/>
    </source>
</evidence>
<dbReference type="Ensembl" id="ENSCWAT00000017259.1">
    <property type="protein sequence ID" value="ENSCWAP00000015899.1"/>
    <property type="gene ID" value="ENSCWAG00000012308.1"/>
</dbReference>
<dbReference type="InterPro" id="IPR007110">
    <property type="entry name" value="Ig-like_dom"/>
</dbReference>
<dbReference type="GO" id="GO:0005886">
    <property type="term" value="C:plasma membrane"/>
    <property type="evidence" value="ECO:0007669"/>
    <property type="project" value="TreeGrafter"/>
</dbReference>
<evidence type="ECO:0000313" key="9">
    <source>
        <dbReference type="Ensembl" id="ENSCWAP00000015899.1"/>
    </source>
</evidence>